<comment type="subcellular location">
    <subcellularLocation>
        <location evidence="1">Nucleus</location>
    </subcellularLocation>
</comment>
<accession>A0A9N9GJI9</accession>
<dbReference type="Pfam" id="PF00010">
    <property type="entry name" value="HLH"/>
    <property type="match status" value="1"/>
</dbReference>
<dbReference type="SUPFAM" id="SSF47459">
    <property type="entry name" value="HLH, helix-loop-helix DNA-binding domain"/>
    <property type="match status" value="1"/>
</dbReference>
<name>A0A9N9GJI9_9GLOM</name>
<dbReference type="Proteomes" id="UP000789831">
    <property type="component" value="Unassembled WGS sequence"/>
</dbReference>
<feature type="region of interest" description="Disordered" evidence="6">
    <location>
        <begin position="81"/>
        <end position="112"/>
    </location>
</feature>
<dbReference type="PROSITE" id="PS50888">
    <property type="entry name" value="BHLH"/>
    <property type="match status" value="1"/>
</dbReference>
<evidence type="ECO:0000259" key="7">
    <source>
        <dbReference type="PROSITE" id="PS50888"/>
    </source>
</evidence>
<dbReference type="PANTHER" id="PTHR15741:SF27">
    <property type="entry name" value="TRANSCRIPTION FACTOR AP-4"/>
    <property type="match status" value="1"/>
</dbReference>
<evidence type="ECO:0000256" key="1">
    <source>
        <dbReference type="ARBA" id="ARBA00004123"/>
    </source>
</evidence>
<proteinExistence type="predicted"/>
<gene>
    <name evidence="8" type="ORF">AGERDE_LOCUS9566</name>
</gene>
<dbReference type="InterPro" id="IPR052207">
    <property type="entry name" value="Max-like/E-box_TFs"/>
</dbReference>
<sequence>SLCKANNNSQMIFPSPYIPSESTNHQQQYYHHPNCNGVSNNSPLQQRQPSLILQQDQQHPYHHNHHIQSTMLASSYRQNTTSLLSQQHHHPHPNQRQHLNIPPPPTLTHSQTPNRRLAHILSEQKRRENINSGFEELKNIVPMCRGHGDSKAVILRKAVRYIQNLEFELEKLRQQSGSLSPKTGSDSDASSDLSIKSLSNGVSAIADNPGRNSYAIATINGSPVTTTKNKTSSVSTEKSELSTTTATTHFYNQSKKASIERNYQNASDTRSTTLVPTGNNGSSSPPPSPNDKHESSYNRRHQPYYHRNHAQNKYASCASLHTPSPISSAISSDEEQNYKNEDIEWKRSISPISNHEEDYSKPRPTEQMYPPLPQTAASSSSMNTILVKQEDHHVNRGFRMTTA</sequence>
<dbReference type="Gene3D" id="4.10.280.10">
    <property type="entry name" value="Helix-loop-helix DNA-binding domain"/>
    <property type="match status" value="1"/>
</dbReference>
<dbReference type="InterPro" id="IPR036638">
    <property type="entry name" value="HLH_DNA-bd_sf"/>
</dbReference>
<evidence type="ECO:0000256" key="6">
    <source>
        <dbReference type="SAM" id="MobiDB-lite"/>
    </source>
</evidence>
<reference evidence="8" key="1">
    <citation type="submission" date="2021-06" db="EMBL/GenBank/DDBJ databases">
        <authorList>
            <person name="Kallberg Y."/>
            <person name="Tangrot J."/>
            <person name="Rosling A."/>
        </authorList>
    </citation>
    <scope>NUCLEOTIDE SEQUENCE</scope>
    <source>
        <strain evidence="8">MT106</strain>
    </source>
</reference>
<feature type="compositionally biased region" description="Low complexity" evidence="6">
    <location>
        <begin position="225"/>
        <end position="248"/>
    </location>
</feature>
<dbReference type="SMART" id="SM00353">
    <property type="entry name" value="HLH"/>
    <property type="match status" value="1"/>
</dbReference>
<dbReference type="PANTHER" id="PTHR15741">
    <property type="entry name" value="BASIC HELIX-LOOP-HELIX ZIP TRANSCRIPTION FACTOR"/>
    <property type="match status" value="1"/>
</dbReference>
<keyword evidence="9" id="KW-1185">Reference proteome</keyword>
<keyword evidence="3" id="KW-0238">DNA-binding</keyword>
<organism evidence="8 9">
    <name type="scientific">Ambispora gerdemannii</name>
    <dbReference type="NCBI Taxonomy" id="144530"/>
    <lineage>
        <taxon>Eukaryota</taxon>
        <taxon>Fungi</taxon>
        <taxon>Fungi incertae sedis</taxon>
        <taxon>Mucoromycota</taxon>
        <taxon>Glomeromycotina</taxon>
        <taxon>Glomeromycetes</taxon>
        <taxon>Archaeosporales</taxon>
        <taxon>Ambisporaceae</taxon>
        <taxon>Ambispora</taxon>
    </lineage>
</organism>
<dbReference type="EMBL" id="CAJVPL010002444">
    <property type="protein sequence ID" value="CAG8610478.1"/>
    <property type="molecule type" value="Genomic_DNA"/>
</dbReference>
<keyword evidence="4" id="KW-0804">Transcription</keyword>
<keyword evidence="5" id="KW-0539">Nucleus</keyword>
<dbReference type="GO" id="GO:0000981">
    <property type="term" value="F:DNA-binding transcription factor activity, RNA polymerase II-specific"/>
    <property type="evidence" value="ECO:0007669"/>
    <property type="project" value="TreeGrafter"/>
</dbReference>
<evidence type="ECO:0000256" key="2">
    <source>
        <dbReference type="ARBA" id="ARBA00023015"/>
    </source>
</evidence>
<dbReference type="InterPro" id="IPR011598">
    <property type="entry name" value="bHLH_dom"/>
</dbReference>
<evidence type="ECO:0000256" key="4">
    <source>
        <dbReference type="ARBA" id="ARBA00023163"/>
    </source>
</evidence>
<evidence type="ECO:0000313" key="8">
    <source>
        <dbReference type="EMBL" id="CAG8610478.1"/>
    </source>
</evidence>
<evidence type="ECO:0000313" key="9">
    <source>
        <dbReference type="Proteomes" id="UP000789831"/>
    </source>
</evidence>
<dbReference type="CDD" id="cd11404">
    <property type="entry name" value="bHLHzip_Mlx_like"/>
    <property type="match status" value="1"/>
</dbReference>
<evidence type="ECO:0000256" key="3">
    <source>
        <dbReference type="ARBA" id="ARBA00023125"/>
    </source>
</evidence>
<feature type="region of interest" description="Disordered" evidence="6">
    <location>
        <begin position="349"/>
        <end position="379"/>
    </location>
</feature>
<keyword evidence="2" id="KW-0805">Transcription regulation</keyword>
<feature type="compositionally biased region" description="Polar residues" evidence="6">
    <location>
        <begin position="249"/>
        <end position="281"/>
    </location>
</feature>
<feature type="region of interest" description="Disordered" evidence="6">
    <location>
        <begin position="222"/>
        <end position="297"/>
    </location>
</feature>
<dbReference type="AlphaFoldDB" id="A0A9N9GJI9"/>
<dbReference type="GO" id="GO:0005634">
    <property type="term" value="C:nucleus"/>
    <property type="evidence" value="ECO:0007669"/>
    <property type="project" value="UniProtKB-SubCell"/>
</dbReference>
<feature type="compositionally biased region" description="Basic and acidic residues" evidence="6">
    <location>
        <begin position="354"/>
        <end position="364"/>
    </location>
</feature>
<dbReference type="GO" id="GO:0046983">
    <property type="term" value="F:protein dimerization activity"/>
    <property type="evidence" value="ECO:0007669"/>
    <property type="project" value="InterPro"/>
</dbReference>
<comment type="caution">
    <text evidence="8">The sequence shown here is derived from an EMBL/GenBank/DDBJ whole genome shotgun (WGS) entry which is preliminary data.</text>
</comment>
<dbReference type="GO" id="GO:0000978">
    <property type="term" value="F:RNA polymerase II cis-regulatory region sequence-specific DNA binding"/>
    <property type="evidence" value="ECO:0007669"/>
    <property type="project" value="TreeGrafter"/>
</dbReference>
<protein>
    <submittedName>
        <fullName evidence="8">13184_t:CDS:1</fullName>
    </submittedName>
</protein>
<dbReference type="OrthoDB" id="5778525at2759"/>
<evidence type="ECO:0000256" key="5">
    <source>
        <dbReference type="ARBA" id="ARBA00023242"/>
    </source>
</evidence>
<feature type="domain" description="BHLH" evidence="7">
    <location>
        <begin position="114"/>
        <end position="165"/>
    </location>
</feature>
<feature type="non-terminal residue" evidence="8">
    <location>
        <position position="1"/>
    </location>
</feature>